<evidence type="ECO:0000313" key="3">
    <source>
        <dbReference type="Proteomes" id="UP001219525"/>
    </source>
</evidence>
<reference evidence="2" key="1">
    <citation type="submission" date="2023-03" db="EMBL/GenBank/DDBJ databases">
        <title>Massive genome expansion in bonnet fungi (Mycena s.s.) driven by repeated elements and novel gene families across ecological guilds.</title>
        <authorList>
            <consortium name="Lawrence Berkeley National Laboratory"/>
            <person name="Harder C.B."/>
            <person name="Miyauchi S."/>
            <person name="Viragh M."/>
            <person name="Kuo A."/>
            <person name="Thoen E."/>
            <person name="Andreopoulos B."/>
            <person name="Lu D."/>
            <person name="Skrede I."/>
            <person name="Drula E."/>
            <person name="Henrissat B."/>
            <person name="Morin E."/>
            <person name="Kohler A."/>
            <person name="Barry K."/>
            <person name="LaButti K."/>
            <person name="Morin E."/>
            <person name="Salamov A."/>
            <person name="Lipzen A."/>
            <person name="Mereny Z."/>
            <person name="Hegedus B."/>
            <person name="Baldrian P."/>
            <person name="Stursova M."/>
            <person name="Weitz H."/>
            <person name="Taylor A."/>
            <person name="Grigoriev I.V."/>
            <person name="Nagy L.G."/>
            <person name="Martin F."/>
            <person name="Kauserud H."/>
        </authorList>
    </citation>
    <scope>NUCLEOTIDE SEQUENCE</scope>
    <source>
        <strain evidence="2">9144</strain>
    </source>
</reference>
<proteinExistence type="predicted"/>
<feature type="compositionally biased region" description="Acidic residues" evidence="1">
    <location>
        <begin position="112"/>
        <end position="122"/>
    </location>
</feature>
<gene>
    <name evidence="2" type="ORF">GGX14DRAFT_402278</name>
</gene>
<dbReference type="AlphaFoldDB" id="A0AAD6Y5N4"/>
<dbReference type="Proteomes" id="UP001219525">
    <property type="component" value="Unassembled WGS sequence"/>
</dbReference>
<keyword evidence="3" id="KW-1185">Reference proteome</keyword>
<feature type="region of interest" description="Disordered" evidence="1">
    <location>
        <begin position="109"/>
        <end position="153"/>
    </location>
</feature>
<evidence type="ECO:0000313" key="2">
    <source>
        <dbReference type="EMBL" id="KAJ7197958.1"/>
    </source>
</evidence>
<sequence length="419" mass="46314">MTLNVIHWYINAWAPHADARVAGPCAHSARATDCARPRAQHARPVLRRQLGHAHLVRKHGTGTRALGEAEVRVRGVGCRGAARWAEPGRVYDKRLLAHGRAGGERLCARPAEEDDHDKDEQQEGCSTEGAAEFRTKEGAGGVRSDCNKRGGSSWREGGRFERCWGVVREYWRRGGRWGVIRTLFTGPTYIGRTRAEHHKGADRRGVAGYKDIACNQIVLTRNKAVKYPAIGSQWKTVYRLRGHAYSYTLWPSVAERSLMSVRAAFAVSAAAVRLVVNCLGDAGVCMAEVDMASVEEYMHQYLSPAGMAHFLDSHLAVEYCSKDSTIGVNRLGSYASVRAIEDVGCVVASHSPIVRDIKGAPRSDANPSLSTQHQQPLMIMCSADKRNWLLTDEETENNSPQQQSCHRASDSWVFVRNSL</sequence>
<evidence type="ECO:0000256" key="1">
    <source>
        <dbReference type="SAM" id="MobiDB-lite"/>
    </source>
</evidence>
<name>A0AAD6Y5N4_9AGAR</name>
<comment type="caution">
    <text evidence="2">The sequence shown here is derived from an EMBL/GenBank/DDBJ whole genome shotgun (WGS) entry which is preliminary data.</text>
</comment>
<dbReference type="EMBL" id="JARJCW010000075">
    <property type="protein sequence ID" value="KAJ7197958.1"/>
    <property type="molecule type" value="Genomic_DNA"/>
</dbReference>
<protein>
    <submittedName>
        <fullName evidence="2">Uncharacterized protein</fullName>
    </submittedName>
</protein>
<accession>A0AAD6Y5N4</accession>
<organism evidence="2 3">
    <name type="scientific">Mycena pura</name>
    <dbReference type="NCBI Taxonomy" id="153505"/>
    <lineage>
        <taxon>Eukaryota</taxon>
        <taxon>Fungi</taxon>
        <taxon>Dikarya</taxon>
        <taxon>Basidiomycota</taxon>
        <taxon>Agaricomycotina</taxon>
        <taxon>Agaricomycetes</taxon>
        <taxon>Agaricomycetidae</taxon>
        <taxon>Agaricales</taxon>
        <taxon>Marasmiineae</taxon>
        <taxon>Mycenaceae</taxon>
        <taxon>Mycena</taxon>
    </lineage>
</organism>